<dbReference type="InterPro" id="IPR011330">
    <property type="entry name" value="Glyco_hydro/deAcase_b/a-brl"/>
</dbReference>
<dbReference type="EMBL" id="CYZE01000023">
    <property type="protein sequence ID" value="CUP26459.1"/>
    <property type="molecule type" value="Genomic_DNA"/>
</dbReference>
<sequence length="394" mass="42086">MKRVHMKIKALMLALLVFSGTIQAPVQAIIARAEEPVKISYQAFNNPTAWSDKQADDSPYTAPEGTYMTGFQAELLNQPQNVTGGLTYQVEVGGTGWTEWTAGSVMAGRTEGDAPLTAFRARLTDGLSSLYDVCYTVQQNGAWTPWVRNDEGTAGQEGSGLKITGIRMTIVTKGSAIPGEKAAVQGIDPNRPMIALTFDDGPHAPVTNRILDSLEANGGRATFFMVGNRVTGKANKAAVARMAALGCEVANHTYEHKAITKLGAEGIKSQLARANDSIRLAGGVSPVLMRPPGGAKSDAAMKTVGSMGMSAVLWSIDTLDWKTKNKQKTIDAVIGHVKDGDIVLMHDLYGTTADAAEVIIPKLKEMGFQLVTVSELASYRGGIQPGKVYSRFRP</sequence>
<dbReference type="InterPro" id="IPR050248">
    <property type="entry name" value="Polysacc_deacetylase_ArnD"/>
</dbReference>
<dbReference type="GO" id="GO:0046872">
    <property type="term" value="F:metal ion binding"/>
    <property type="evidence" value="ECO:0007669"/>
    <property type="project" value="UniProtKB-KW"/>
</dbReference>
<dbReference type="PANTHER" id="PTHR10587:SF133">
    <property type="entry name" value="CHITIN DEACETYLASE 1-RELATED"/>
    <property type="match status" value="1"/>
</dbReference>
<dbReference type="PANTHER" id="PTHR10587">
    <property type="entry name" value="GLYCOSYL TRANSFERASE-RELATED"/>
    <property type="match status" value="1"/>
</dbReference>
<dbReference type="GO" id="GO:0016020">
    <property type="term" value="C:membrane"/>
    <property type="evidence" value="ECO:0007669"/>
    <property type="project" value="TreeGrafter"/>
</dbReference>
<evidence type="ECO:0000256" key="2">
    <source>
        <dbReference type="ARBA" id="ARBA00022801"/>
    </source>
</evidence>
<dbReference type="RefSeq" id="WP_055659984.1">
    <property type="nucleotide sequence ID" value="NZ_CABIXC010000023.1"/>
</dbReference>
<dbReference type="CDD" id="cd10954">
    <property type="entry name" value="CE4_CtAXE_like"/>
    <property type="match status" value="1"/>
</dbReference>
<dbReference type="Pfam" id="PF01522">
    <property type="entry name" value="Polysacc_deac_1"/>
    <property type="match status" value="1"/>
</dbReference>
<proteinExistence type="predicted"/>
<feature type="chain" id="PRO_5038367305" evidence="3">
    <location>
        <begin position="25"/>
        <end position="394"/>
    </location>
</feature>
<reference evidence="5 6" key="1">
    <citation type="submission" date="2015-09" db="EMBL/GenBank/DDBJ databases">
        <authorList>
            <consortium name="Pathogen Informatics"/>
        </authorList>
    </citation>
    <scope>NUCLEOTIDE SEQUENCE [LARGE SCALE GENOMIC DNA]</scope>
    <source>
        <strain evidence="5 6">2789STDY5608850</strain>
    </source>
</reference>
<dbReference type="GO" id="GO:0005975">
    <property type="term" value="P:carbohydrate metabolic process"/>
    <property type="evidence" value="ECO:0007669"/>
    <property type="project" value="InterPro"/>
</dbReference>
<evidence type="ECO:0000259" key="4">
    <source>
        <dbReference type="PROSITE" id="PS51677"/>
    </source>
</evidence>
<keyword evidence="3" id="KW-0732">Signal</keyword>
<dbReference type="AlphaFoldDB" id="A0A174LY78"/>
<dbReference type="Gene3D" id="3.20.20.370">
    <property type="entry name" value="Glycoside hydrolase/deacetylase"/>
    <property type="match status" value="1"/>
</dbReference>
<accession>A0A174LY78</accession>
<feature type="domain" description="NodB homology" evidence="4">
    <location>
        <begin position="192"/>
        <end position="371"/>
    </location>
</feature>
<protein>
    <submittedName>
        <fullName evidence="5">Polysaccharide deacetylase</fullName>
    </submittedName>
</protein>
<organism evidence="5 6">
    <name type="scientific">Hungatella hathewayi</name>
    <dbReference type="NCBI Taxonomy" id="154046"/>
    <lineage>
        <taxon>Bacteria</taxon>
        <taxon>Bacillati</taxon>
        <taxon>Bacillota</taxon>
        <taxon>Clostridia</taxon>
        <taxon>Lachnospirales</taxon>
        <taxon>Lachnospiraceae</taxon>
        <taxon>Hungatella</taxon>
    </lineage>
</organism>
<keyword evidence="1" id="KW-0479">Metal-binding</keyword>
<keyword evidence="2" id="KW-0378">Hydrolase</keyword>
<dbReference type="PROSITE" id="PS51677">
    <property type="entry name" value="NODB"/>
    <property type="match status" value="1"/>
</dbReference>
<dbReference type="InterPro" id="IPR002509">
    <property type="entry name" value="NODB_dom"/>
</dbReference>
<dbReference type="GO" id="GO:0016810">
    <property type="term" value="F:hydrolase activity, acting on carbon-nitrogen (but not peptide) bonds"/>
    <property type="evidence" value="ECO:0007669"/>
    <property type="project" value="InterPro"/>
</dbReference>
<evidence type="ECO:0000313" key="6">
    <source>
        <dbReference type="Proteomes" id="UP000095651"/>
    </source>
</evidence>
<evidence type="ECO:0000256" key="1">
    <source>
        <dbReference type="ARBA" id="ARBA00022723"/>
    </source>
</evidence>
<gene>
    <name evidence="5" type="ORF">ERS852407_05458</name>
</gene>
<evidence type="ECO:0000256" key="3">
    <source>
        <dbReference type="SAM" id="SignalP"/>
    </source>
</evidence>
<dbReference type="Proteomes" id="UP000095651">
    <property type="component" value="Unassembled WGS sequence"/>
</dbReference>
<evidence type="ECO:0000313" key="5">
    <source>
        <dbReference type="EMBL" id="CUP26459.1"/>
    </source>
</evidence>
<name>A0A174LY78_9FIRM</name>
<dbReference type="SUPFAM" id="SSF88713">
    <property type="entry name" value="Glycoside hydrolase/deacetylase"/>
    <property type="match status" value="1"/>
</dbReference>
<feature type="signal peptide" evidence="3">
    <location>
        <begin position="1"/>
        <end position="24"/>
    </location>
</feature>